<organism evidence="3">
    <name type="scientific">Salvia splendens</name>
    <name type="common">Scarlet sage</name>
    <dbReference type="NCBI Taxonomy" id="180675"/>
    <lineage>
        <taxon>Eukaryota</taxon>
        <taxon>Viridiplantae</taxon>
        <taxon>Streptophyta</taxon>
        <taxon>Embryophyta</taxon>
        <taxon>Tracheophyta</taxon>
        <taxon>Spermatophyta</taxon>
        <taxon>Magnoliopsida</taxon>
        <taxon>eudicotyledons</taxon>
        <taxon>Gunneridae</taxon>
        <taxon>Pentapetalae</taxon>
        <taxon>asterids</taxon>
        <taxon>lamiids</taxon>
        <taxon>Lamiales</taxon>
        <taxon>Lamiaceae</taxon>
        <taxon>Nepetoideae</taxon>
        <taxon>Mentheae</taxon>
        <taxon>Salviinae</taxon>
        <taxon>Salvia</taxon>
        <taxon>Salvia subgen. Calosphace</taxon>
        <taxon>core Calosphace</taxon>
    </lineage>
</organism>
<comment type="caution">
    <text evidence="3">The sequence shown here is derived from an EMBL/GenBank/DDBJ whole genome shotgun (WGS) entry which is preliminary data.</text>
</comment>
<protein>
    <recommendedName>
        <fullName evidence="5">Retinol dehydrogenase 12</fullName>
    </recommendedName>
</protein>
<reference evidence="3" key="1">
    <citation type="submission" date="2018-01" db="EMBL/GenBank/DDBJ databases">
        <authorList>
            <person name="Mao J.F."/>
        </authorList>
    </citation>
    <scope>NUCLEOTIDE SEQUENCE</scope>
    <source>
        <strain evidence="3">Huo1</strain>
        <tissue evidence="3">Leaf</tissue>
    </source>
</reference>
<name>A0A8X8W1W8_SALSN</name>
<dbReference type="GO" id="GO:0016491">
    <property type="term" value="F:oxidoreductase activity"/>
    <property type="evidence" value="ECO:0007669"/>
    <property type="project" value="UniProtKB-KW"/>
</dbReference>
<dbReference type="AlphaFoldDB" id="A0A8X8W1W8"/>
<keyword evidence="2" id="KW-0560">Oxidoreductase</keyword>
<dbReference type="Pfam" id="PF00106">
    <property type="entry name" value="adh_short"/>
    <property type="match status" value="1"/>
</dbReference>
<keyword evidence="4" id="KW-1185">Reference proteome</keyword>
<evidence type="ECO:0000313" key="3">
    <source>
        <dbReference type="EMBL" id="KAG6386555.1"/>
    </source>
</evidence>
<dbReference type="PANTHER" id="PTHR24320">
    <property type="entry name" value="RETINOL DEHYDROGENASE"/>
    <property type="match status" value="1"/>
</dbReference>
<dbReference type="Proteomes" id="UP000298416">
    <property type="component" value="Unassembled WGS sequence"/>
</dbReference>
<evidence type="ECO:0008006" key="5">
    <source>
        <dbReference type="Google" id="ProtNLM"/>
    </source>
</evidence>
<dbReference type="CDD" id="cd05327">
    <property type="entry name" value="retinol-DH_like_SDR_c_like"/>
    <property type="match status" value="1"/>
</dbReference>
<evidence type="ECO:0000256" key="2">
    <source>
        <dbReference type="ARBA" id="ARBA00023002"/>
    </source>
</evidence>
<evidence type="ECO:0000313" key="4">
    <source>
        <dbReference type="Proteomes" id="UP000298416"/>
    </source>
</evidence>
<gene>
    <name evidence="3" type="ORF">SASPL_151721</name>
</gene>
<sequence>MSYIYIWISTIVRILELKVENLSPEMKATLKYLAGIAGPSGYGSKTTAQQISEDSMPSSHNNLTAIVTGATSGIGLETARVLAKRGVRVVMPARDLSKAERVKESIQKESPQAEIIILEIDLSSFGSIQRFCSEFLSLGLPLHILINNAGKYSQKLEFSEDKIELTFATNYLGHFLLTEMLLGKMVETAAESCIEGRIVNVSSVIHNWVNPKHFSFMKLLNPKSYNGTKAYAQSKLANILHAKELSRQLKAKKANVTINAVHPGIIKTGITRDYRGFLTGMQNILFLGFDLSIFLYVQTKLYCLLIGIFSSDSLYFVASKLLKSTSQGAATTCYVALSPRVEGMSGKYFADCNESHCSALANDESNARKLWKQTRALMHRRFLLPVGKCDEEGEEASTY</sequence>
<dbReference type="EMBL" id="PNBA02000021">
    <property type="protein sequence ID" value="KAG6386555.1"/>
    <property type="molecule type" value="Genomic_DNA"/>
</dbReference>
<comment type="similarity">
    <text evidence="1">Belongs to the short-chain dehydrogenases/reductases (SDR) family.</text>
</comment>
<dbReference type="InterPro" id="IPR002347">
    <property type="entry name" value="SDR_fam"/>
</dbReference>
<evidence type="ECO:0000256" key="1">
    <source>
        <dbReference type="ARBA" id="ARBA00006484"/>
    </source>
</evidence>
<proteinExistence type="inferred from homology"/>
<dbReference type="PANTHER" id="PTHR24320:SF198">
    <property type="entry name" value="NAD(P)-BINDING ROSSMANN-FOLD SUPERFAMILY PROTEIN"/>
    <property type="match status" value="1"/>
</dbReference>
<reference evidence="3" key="2">
    <citation type="submission" date="2020-08" db="EMBL/GenBank/DDBJ databases">
        <title>Plant Genome Project.</title>
        <authorList>
            <person name="Zhang R.-G."/>
        </authorList>
    </citation>
    <scope>NUCLEOTIDE SEQUENCE</scope>
    <source>
        <strain evidence="3">Huo1</strain>
        <tissue evidence="3">Leaf</tissue>
    </source>
</reference>
<accession>A0A8X8W1W8</accession>
<dbReference type="OrthoDB" id="191139at2759"/>